<protein>
    <submittedName>
        <fullName evidence="1">Uncharacterized protein</fullName>
    </submittedName>
</protein>
<organism evidence="1 2">
    <name type="scientific">Amborella trichopoda</name>
    <dbReference type="NCBI Taxonomy" id="13333"/>
    <lineage>
        <taxon>Eukaryota</taxon>
        <taxon>Viridiplantae</taxon>
        <taxon>Streptophyta</taxon>
        <taxon>Embryophyta</taxon>
        <taxon>Tracheophyta</taxon>
        <taxon>Spermatophyta</taxon>
        <taxon>Magnoliopsida</taxon>
        <taxon>Amborellales</taxon>
        <taxon>Amborellaceae</taxon>
        <taxon>Amborella</taxon>
    </lineage>
</organism>
<name>W1PB25_AMBTC</name>
<dbReference type="EMBL" id="KI394169">
    <property type="protein sequence ID" value="ERN04801.1"/>
    <property type="molecule type" value="Genomic_DNA"/>
</dbReference>
<sequence>MKYIVPRVNEALEHIGLGISGKFATGNDSSKDLAQALAGPFTTSVGRDGEVGEEDRDGDHAIVEFVQERCDIASDLVTRLSTQEAPTRS</sequence>
<keyword evidence="2" id="KW-1185">Reference proteome</keyword>
<reference evidence="2" key="1">
    <citation type="journal article" date="2013" name="Science">
        <title>The Amborella genome and the evolution of flowering plants.</title>
        <authorList>
            <consortium name="Amborella Genome Project"/>
        </authorList>
    </citation>
    <scope>NUCLEOTIDE SEQUENCE [LARGE SCALE GENOMIC DNA]</scope>
</reference>
<evidence type="ECO:0000313" key="1">
    <source>
        <dbReference type="EMBL" id="ERN04801.1"/>
    </source>
</evidence>
<dbReference type="Gramene" id="ERN04801">
    <property type="protein sequence ID" value="ERN04801"/>
    <property type="gene ID" value="AMTR_s00140p00102290"/>
</dbReference>
<evidence type="ECO:0000313" key="2">
    <source>
        <dbReference type="Proteomes" id="UP000017836"/>
    </source>
</evidence>
<gene>
    <name evidence="1" type="ORF">AMTR_s00140p00102290</name>
</gene>
<dbReference type="AlphaFoldDB" id="W1PB25"/>
<proteinExistence type="predicted"/>
<dbReference type="HOGENOM" id="CLU_2457815_0_0_1"/>
<accession>W1PB25</accession>
<dbReference type="Proteomes" id="UP000017836">
    <property type="component" value="Unassembled WGS sequence"/>
</dbReference>